<dbReference type="EMBL" id="QTSX02007404">
    <property type="protein sequence ID" value="KAJ9048430.1"/>
    <property type="molecule type" value="Genomic_DNA"/>
</dbReference>
<reference evidence="1" key="1">
    <citation type="submission" date="2022-04" db="EMBL/GenBank/DDBJ databases">
        <title>Genome of the entomopathogenic fungus Entomophthora muscae.</title>
        <authorList>
            <person name="Elya C."/>
            <person name="Lovett B.R."/>
            <person name="Lee E."/>
            <person name="Macias A.M."/>
            <person name="Hajek A.E."/>
            <person name="De Bivort B.L."/>
            <person name="Kasson M.T."/>
            <person name="De Fine Licht H.H."/>
            <person name="Stajich J.E."/>
        </authorList>
    </citation>
    <scope>NUCLEOTIDE SEQUENCE</scope>
    <source>
        <strain evidence="1">Berkeley</strain>
    </source>
</reference>
<protein>
    <submittedName>
        <fullName evidence="1">Uncharacterized protein</fullName>
    </submittedName>
</protein>
<keyword evidence="2" id="KW-1185">Reference proteome</keyword>
<accession>A0ACC2REU4</accession>
<proteinExistence type="predicted"/>
<evidence type="ECO:0000313" key="2">
    <source>
        <dbReference type="Proteomes" id="UP001165960"/>
    </source>
</evidence>
<dbReference type="Proteomes" id="UP001165960">
    <property type="component" value="Unassembled WGS sequence"/>
</dbReference>
<organism evidence="1 2">
    <name type="scientific">Entomophthora muscae</name>
    <dbReference type="NCBI Taxonomy" id="34485"/>
    <lineage>
        <taxon>Eukaryota</taxon>
        <taxon>Fungi</taxon>
        <taxon>Fungi incertae sedis</taxon>
        <taxon>Zoopagomycota</taxon>
        <taxon>Entomophthoromycotina</taxon>
        <taxon>Entomophthoromycetes</taxon>
        <taxon>Entomophthorales</taxon>
        <taxon>Entomophthoraceae</taxon>
        <taxon>Entomophthora</taxon>
    </lineage>
</organism>
<gene>
    <name evidence="1" type="ORF">DSO57_1035134</name>
</gene>
<sequence length="260" mass="28273">MYYHCARVKEGARGSASLVIIEKESWKGGHAGLGDNTIPVMNDISILVLKTQELNPSSQKADPTLQTSPGPANPLKGGLKSVNYSAFRWPTTEDPPKTTLVTQSGQETAHLLNCKPELTSYSETRQPPRDNSPNVHQIDANLEPPKTQTYAEVAACLKEVKTKPIFNLANDHQQLPASRPEGVVQLDYSGDIVNSGGKMKHRLSNFPEQAQPGSAALETPSQDPRPASALSVNLNPAKIEEAKSQGEKTLAVRQRPHCHF</sequence>
<name>A0ACC2REU4_9FUNG</name>
<comment type="caution">
    <text evidence="1">The sequence shown here is derived from an EMBL/GenBank/DDBJ whole genome shotgun (WGS) entry which is preliminary data.</text>
</comment>
<evidence type="ECO:0000313" key="1">
    <source>
        <dbReference type="EMBL" id="KAJ9048430.1"/>
    </source>
</evidence>